<keyword evidence="1" id="KW-1133">Transmembrane helix</keyword>
<protein>
    <submittedName>
        <fullName evidence="2">Uncharacterized protein</fullName>
    </submittedName>
</protein>
<feature type="transmembrane region" description="Helical" evidence="1">
    <location>
        <begin position="12"/>
        <end position="34"/>
    </location>
</feature>
<keyword evidence="3" id="KW-1185">Reference proteome</keyword>
<gene>
    <name evidence="2" type="ORF">TorRG33x02_273100</name>
</gene>
<reference evidence="3" key="1">
    <citation type="submission" date="2016-06" db="EMBL/GenBank/DDBJ databases">
        <title>Parallel loss of symbiosis genes in relatives of nitrogen-fixing non-legume Parasponia.</title>
        <authorList>
            <person name="Van Velzen R."/>
            <person name="Holmer R."/>
            <person name="Bu F."/>
            <person name="Rutten L."/>
            <person name="Van Zeijl A."/>
            <person name="Liu W."/>
            <person name="Santuari L."/>
            <person name="Cao Q."/>
            <person name="Sharma T."/>
            <person name="Shen D."/>
            <person name="Roswanjaya Y."/>
            <person name="Wardhani T."/>
            <person name="Kalhor M.S."/>
            <person name="Jansen J."/>
            <person name="Van den Hoogen J."/>
            <person name="Gungor B."/>
            <person name="Hartog M."/>
            <person name="Hontelez J."/>
            <person name="Verver J."/>
            <person name="Yang W.-C."/>
            <person name="Schijlen E."/>
            <person name="Repin R."/>
            <person name="Schilthuizen M."/>
            <person name="Schranz E."/>
            <person name="Heidstra R."/>
            <person name="Miyata K."/>
            <person name="Fedorova E."/>
            <person name="Kohlen W."/>
            <person name="Bisseling T."/>
            <person name="Smit S."/>
            <person name="Geurts R."/>
        </authorList>
    </citation>
    <scope>NUCLEOTIDE SEQUENCE [LARGE SCALE GENOMIC DNA]</scope>
    <source>
        <strain evidence="3">cv. RG33-2</strain>
    </source>
</reference>
<dbReference type="EMBL" id="JXTC01000328">
    <property type="protein sequence ID" value="PON64461.1"/>
    <property type="molecule type" value="Genomic_DNA"/>
</dbReference>
<accession>A0A2P5CTX5</accession>
<organism evidence="2 3">
    <name type="scientific">Trema orientale</name>
    <name type="common">Charcoal tree</name>
    <name type="synonym">Celtis orientalis</name>
    <dbReference type="NCBI Taxonomy" id="63057"/>
    <lineage>
        <taxon>Eukaryota</taxon>
        <taxon>Viridiplantae</taxon>
        <taxon>Streptophyta</taxon>
        <taxon>Embryophyta</taxon>
        <taxon>Tracheophyta</taxon>
        <taxon>Spermatophyta</taxon>
        <taxon>Magnoliopsida</taxon>
        <taxon>eudicotyledons</taxon>
        <taxon>Gunneridae</taxon>
        <taxon>Pentapetalae</taxon>
        <taxon>rosids</taxon>
        <taxon>fabids</taxon>
        <taxon>Rosales</taxon>
        <taxon>Cannabaceae</taxon>
        <taxon>Trema</taxon>
    </lineage>
</organism>
<evidence type="ECO:0000313" key="2">
    <source>
        <dbReference type="EMBL" id="PON64461.1"/>
    </source>
</evidence>
<comment type="caution">
    <text evidence="2">The sequence shown here is derived from an EMBL/GenBank/DDBJ whole genome shotgun (WGS) entry which is preliminary data.</text>
</comment>
<evidence type="ECO:0000256" key="1">
    <source>
        <dbReference type="SAM" id="Phobius"/>
    </source>
</evidence>
<evidence type="ECO:0000313" key="3">
    <source>
        <dbReference type="Proteomes" id="UP000237000"/>
    </source>
</evidence>
<proteinExistence type="predicted"/>
<dbReference type="InParanoid" id="A0A2P5CTX5"/>
<dbReference type="Proteomes" id="UP000237000">
    <property type="component" value="Unassembled WGS sequence"/>
</dbReference>
<dbReference type="AlphaFoldDB" id="A0A2P5CTX5"/>
<name>A0A2P5CTX5_TREOI</name>
<feature type="non-terminal residue" evidence="2">
    <location>
        <position position="1"/>
    </location>
</feature>
<sequence length="57" mass="6341">TLSSELPYSTFSFSLIPTTFSLNLTIFASSLSVARHETPLSTFGITSDERFDQCCWS</sequence>
<keyword evidence="1" id="KW-0812">Transmembrane</keyword>
<keyword evidence="1" id="KW-0472">Membrane</keyword>